<dbReference type="SUPFAM" id="SSF50129">
    <property type="entry name" value="GroES-like"/>
    <property type="match status" value="1"/>
</dbReference>
<comment type="function">
    <text evidence="3 4">Together with the chaperonin GroEL, plays an essential role in assisting protein folding. The GroEL-GroES system forms a nano-cage that allows encapsulation of the non-native substrate proteins and provides a physical environment optimized to promote and accelerate protein folding. GroES binds to the apical surface of the GroEL ring, thereby capping the opening of the GroEL channel.</text>
</comment>
<comment type="subunit">
    <text evidence="3">Heptamer of 7 subunits arranged in a ring. Interacts with the chaperonin GroEL.</text>
</comment>
<keyword evidence="3" id="KW-0963">Cytoplasm</keyword>
<protein>
    <recommendedName>
        <fullName evidence="3">Co-chaperonin GroES</fullName>
    </recommendedName>
    <alternativeName>
        <fullName evidence="3">10 kDa chaperonin</fullName>
    </alternativeName>
    <alternativeName>
        <fullName evidence="3">Chaperonin-10</fullName>
        <shortName evidence="3">Cpn10</shortName>
    </alternativeName>
</protein>
<evidence type="ECO:0000313" key="7">
    <source>
        <dbReference type="Proteomes" id="UP000199476"/>
    </source>
</evidence>
<name>A0A1G9NEZ6_9FIRM</name>
<evidence type="ECO:0000256" key="3">
    <source>
        <dbReference type="HAMAP-Rule" id="MF_00580"/>
    </source>
</evidence>
<dbReference type="Gene3D" id="2.30.33.40">
    <property type="entry name" value="GroES chaperonin"/>
    <property type="match status" value="1"/>
</dbReference>
<comment type="subcellular location">
    <subcellularLocation>
        <location evidence="3">Cytoplasm</location>
    </subcellularLocation>
</comment>
<dbReference type="PRINTS" id="PR00297">
    <property type="entry name" value="CHAPERONIN10"/>
</dbReference>
<keyword evidence="7" id="KW-1185">Reference proteome</keyword>
<dbReference type="InterPro" id="IPR011032">
    <property type="entry name" value="GroES-like_sf"/>
</dbReference>
<dbReference type="STRING" id="321763.SAMN04488692_11054"/>
<proteinExistence type="inferred from homology"/>
<evidence type="ECO:0000256" key="5">
    <source>
        <dbReference type="SAM" id="MobiDB-lite"/>
    </source>
</evidence>
<dbReference type="RefSeq" id="WP_089760006.1">
    <property type="nucleotide sequence ID" value="NZ_FNGO01000010.1"/>
</dbReference>
<dbReference type="NCBIfam" id="NF001531">
    <property type="entry name" value="PRK00364.2-2"/>
    <property type="match status" value="1"/>
</dbReference>
<dbReference type="PANTHER" id="PTHR10772:SF63">
    <property type="entry name" value="20 KDA CHAPERONIN, CHLOROPLASTIC"/>
    <property type="match status" value="1"/>
</dbReference>
<dbReference type="InterPro" id="IPR020818">
    <property type="entry name" value="Chaperonin_GroES"/>
</dbReference>
<dbReference type="FunFam" id="2.30.33.40:FF:000001">
    <property type="entry name" value="10 kDa chaperonin"/>
    <property type="match status" value="1"/>
</dbReference>
<organism evidence="6 7">
    <name type="scientific">Halarsenatibacter silvermanii</name>
    <dbReference type="NCBI Taxonomy" id="321763"/>
    <lineage>
        <taxon>Bacteria</taxon>
        <taxon>Bacillati</taxon>
        <taxon>Bacillota</taxon>
        <taxon>Clostridia</taxon>
        <taxon>Halanaerobiales</taxon>
        <taxon>Halarsenatibacteraceae</taxon>
        <taxon>Halarsenatibacter</taxon>
    </lineage>
</organism>
<dbReference type="InterPro" id="IPR037124">
    <property type="entry name" value="Chaperonin_GroES_sf"/>
</dbReference>
<reference evidence="6 7" key="1">
    <citation type="submission" date="2016-10" db="EMBL/GenBank/DDBJ databases">
        <authorList>
            <person name="de Groot N.N."/>
        </authorList>
    </citation>
    <scope>NUCLEOTIDE SEQUENCE [LARGE SCALE GENOMIC DNA]</scope>
    <source>
        <strain evidence="6 7">SLAS-1</strain>
    </source>
</reference>
<dbReference type="PANTHER" id="PTHR10772">
    <property type="entry name" value="10 KDA HEAT SHOCK PROTEIN"/>
    <property type="match status" value="1"/>
</dbReference>
<gene>
    <name evidence="3" type="primary">groES</name>
    <name evidence="3" type="synonym">groS</name>
    <name evidence="6" type="ORF">SAMN04488692_11054</name>
</gene>
<accession>A0A1G9NEZ6</accession>
<feature type="region of interest" description="Disordered" evidence="5">
    <location>
        <begin position="1"/>
        <end position="54"/>
    </location>
</feature>
<dbReference type="GO" id="GO:0005737">
    <property type="term" value="C:cytoplasm"/>
    <property type="evidence" value="ECO:0007669"/>
    <property type="project" value="UniProtKB-SubCell"/>
</dbReference>
<dbReference type="CDD" id="cd00320">
    <property type="entry name" value="cpn10"/>
    <property type="match status" value="1"/>
</dbReference>
<sequence>MRLRPLSDRVAVKYEEPEEETTESGIVLPDTAKEEKPQQGQVVAKGEGCDAEDTPTVEIGDTVVFDKFAGTEVNVDDAEYVILSLEDVLAVIE</sequence>
<dbReference type="GO" id="GO:0044183">
    <property type="term" value="F:protein folding chaperone"/>
    <property type="evidence" value="ECO:0007669"/>
    <property type="project" value="InterPro"/>
</dbReference>
<dbReference type="EMBL" id="FNGO01000010">
    <property type="protein sequence ID" value="SDL85050.1"/>
    <property type="molecule type" value="Genomic_DNA"/>
</dbReference>
<dbReference type="SMART" id="SM00883">
    <property type="entry name" value="Cpn10"/>
    <property type="match status" value="1"/>
</dbReference>
<dbReference type="GO" id="GO:0051082">
    <property type="term" value="F:unfolded protein binding"/>
    <property type="evidence" value="ECO:0007669"/>
    <property type="project" value="TreeGrafter"/>
</dbReference>
<evidence type="ECO:0000256" key="2">
    <source>
        <dbReference type="ARBA" id="ARBA00023186"/>
    </source>
</evidence>
<evidence type="ECO:0000256" key="4">
    <source>
        <dbReference type="RuleBase" id="RU000535"/>
    </source>
</evidence>
<dbReference type="GO" id="GO:0005524">
    <property type="term" value="F:ATP binding"/>
    <property type="evidence" value="ECO:0007669"/>
    <property type="project" value="InterPro"/>
</dbReference>
<evidence type="ECO:0000256" key="1">
    <source>
        <dbReference type="ARBA" id="ARBA00006975"/>
    </source>
</evidence>
<evidence type="ECO:0000313" key="6">
    <source>
        <dbReference type="EMBL" id="SDL85050.1"/>
    </source>
</evidence>
<dbReference type="Pfam" id="PF00166">
    <property type="entry name" value="Cpn10"/>
    <property type="match status" value="1"/>
</dbReference>
<dbReference type="Proteomes" id="UP000199476">
    <property type="component" value="Unassembled WGS sequence"/>
</dbReference>
<dbReference type="AlphaFoldDB" id="A0A1G9NEZ6"/>
<feature type="compositionally biased region" description="Basic and acidic residues" evidence="5">
    <location>
        <begin position="1"/>
        <end position="15"/>
    </location>
</feature>
<dbReference type="GO" id="GO:0046872">
    <property type="term" value="F:metal ion binding"/>
    <property type="evidence" value="ECO:0007669"/>
    <property type="project" value="TreeGrafter"/>
</dbReference>
<comment type="similarity">
    <text evidence="1 3 4">Belongs to the GroES chaperonin family.</text>
</comment>
<dbReference type="HAMAP" id="MF_00580">
    <property type="entry name" value="CH10"/>
    <property type="match status" value="1"/>
</dbReference>
<dbReference type="GO" id="GO:0051087">
    <property type="term" value="F:protein-folding chaperone binding"/>
    <property type="evidence" value="ECO:0007669"/>
    <property type="project" value="TreeGrafter"/>
</dbReference>
<keyword evidence="2 3" id="KW-0143">Chaperone</keyword>
<dbReference type="OrthoDB" id="9806791at2"/>